<dbReference type="InterPro" id="IPR045599">
    <property type="entry name" value="DUF6456"/>
</dbReference>
<proteinExistence type="predicted"/>
<reference evidence="2" key="1">
    <citation type="submission" date="2021-04" db="EMBL/GenBank/DDBJ databases">
        <title>Complete genome sequence for Sulfitobacter sp. strain JK7-1.</title>
        <authorList>
            <person name="Park S.-J."/>
        </authorList>
    </citation>
    <scope>NUCLEOTIDE SEQUENCE</scope>
    <source>
        <strain evidence="2">JK7-1</strain>
    </source>
</reference>
<gene>
    <name evidence="2" type="ORF">KDD17_06490</name>
</gene>
<organism evidence="2 3">
    <name type="scientific">Sulfitobacter albidus</name>
    <dbReference type="NCBI Taxonomy" id="2829501"/>
    <lineage>
        <taxon>Bacteria</taxon>
        <taxon>Pseudomonadati</taxon>
        <taxon>Pseudomonadota</taxon>
        <taxon>Alphaproteobacteria</taxon>
        <taxon>Rhodobacterales</taxon>
        <taxon>Roseobacteraceae</taxon>
        <taxon>Sulfitobacter</taxon>
    </lineage>
</organism>
<protein>
    <submittedName>
        <fullName evidence="2">Helix-turn-helix domain-containing protein</fullName>
    </submittedName>
</protein>
<evidence type="ECO:0000313" key="3">
    <source>
        <dbReference type="Proteomes" id="UP000683291"/>
    </source>
</evidence>
<dbReference type="Proteomes" id="UP000683291">
    <property type="component" value="Chromosome 1"/>
</dbReference>
<dbReference type="AlphaFoldDB" id="A0A975JGE1"/>
<feature type="domain" description="DUF6456" evidence="1">
    <location>
        <begin position="185"/>
        <end position="320"/>
    </location>
</feature>
<dbReference type="Pfam" id="PF20057">
    <property type="entry name" value="DUF6456"/>
    <property type="match status" value="1"/>
</dbReference>
<evidence type="ECO:0000313" key="2">
    <source>
        <dbReference type="EMBL" id="QUJ77978.1"/>
    </source>
</evidence>
<dbReference type="EMBL" id="CP073581">
    <property type="protein sequence ID" value="QUJ77978.1"/>
    <property type="molecule type" value="Genomic_DNA"/>
</dbReference>
<name>A0A975JGE1_9RHOB</name>
<keyword evidence="3" id="KW-1185">Reference proteome</keyword>
<dbReference type="KEGG" id="sual:KDD17_06490"/>
<evidence type="ECO:0000259" key="1">
    <source>
        <dbReference type="Pfam" id="PF20057"/>
    </source>
</evidence>
<accession>A0A975JGE1</accession>
<sequence length="331" mass="35736">MPEWVPQPIQNYLGHTEMGIPIRALARHQGCHASTILRQIRRIETLRDDPLVDGMLTTLGLRNPAEGTAPAEGEDPIAWAEGFRLLGKLCERGAVLAVAAEMDKAVILRVLPGGESARTGVVDRSVAEALALKGWITSDNPGRITRYTITPAGRNACAELSATVDADQTAGPVETAQRPGIGRIRYSAQESPVSALARRRDKDGQQFLSDAQVRAAEQLREDFELARLGPRLKSVLEAFQTTLDVTLLPNRPEAGTPAGRAEARVIQALQDLGPGLSEVALRCCCFLEGLESAEKRLGWSARSGKIVLRIALTRLERYYATTIGASSAMIG</sequence>